<dbReference type="InterPro" id="IPR039448">
    <property type="entry name" value="Beta_helix"/>
</dbReference>
<dbReference type="InterPro" id="IPR012334">
    <property type="entry name" value="Pectin_lyas_fold"/>
</dbReference>
<evidence type="ECO:0000313" key="2">
    <source>
        <dbReference type="EMBL" id="GAH46546.1"/>
    </source>
</evidence>
<comment type="caution">
    <text evidence="2">The sequence shown here is derived from an EMBL/GenBank/DDBJ whole genome shotgun (WGS) entry which is preliminary data.</text>
</comment>
<proteinExistence type="predicted"/>
<gene>
    <name evidence="2" type="ORF">S03H2_17421</name>
</gene>
<dbReference type="AlphaFoldDB" id="X1FLK3"/>
<dbReference type="PANTHER" id="PTHR36453">
    <property type="entry name" value="SECRETED PROTEIN-RELATED"/>
    <property type="match status" value="1"/>
</dbReference>
<dbReference type="Pfam" id="PF13229">
    <property type="entry name" value="Beta_helix"/>
    <property type="match status" value="1"/>
</dbReference>
<sequence>AAGAVAPLLEYLVRFEGRPADGAFVEHIRLRGLGLAHNEWNLPPDDAGDLQAAVTVPGAIFLSGARHCRIEGCTLAGLGTYAVELADGCRDVRIVGCEMADLGGGGVKISGGEAAAPEPLRTTSNAVTDNHIYDGGKIWASAVGILLRHAADNRIAHNHIHDLYYTGISVGWVWGYKPSVATGNRIEANHIHHIGRGLLSDMGGIYTLGPSPGTVLAGNVIHDVESHGYGGWGIYTDEGSTAILIENNIVYRTKTGGFHQHYGKENVVRNNVFAFSRTDQIQRSRAEPHLSFTFERNIVYWTEGTLLGKNWKDDRFRMDFNCYWNASDRPVDFAGQSLEEWRKKGEFRP</sequence>
<accession>X1FLK3</accession>
<organism evidence="2">
    <name type="scientific">marine sediment metagenome</name>
    <dbReference type="NCBI Taxonomy" id="412755"/>
    <lineage>
        <taxon>unclassified sequences</taxon>
        <taxon>metagenomes</taxon>
        <taxon>ecological metagenomes</taxon>
    </lineage>
</organism>
<protein>
    <recommendedName>
        <fullName evidence="1">Right handed beta helix domain-containing protein</fullName>
    </recommendedName>
</protein>
<dbReference type="SUPFAM" id="SSF51126">
    <property type="entry name" value="Pectin lyase-like"/>
    <property type="match status" value="1"/>
</dbReference>
<dbReference type="Gene3D" id="2.160.20.10">
    <property type="entry name" value="Single-stranded right-handed beta-helix, Pectin lyase-like"/>
    <property type="match status" value="1"/>
</dbReference>
<reference evidence="2" key="1">
    <citation type="journal article" date="2014" name="Front. Microbiol.">
        <title>High frequency of phylogenetically diverse reductive dehalogenase-homologous genes in deep subseafloor sedimentary metagenomes.</title>
        <authorList>
            <person name="Kawai M."/>
            <person name="Futagami T."/>
            <person name="Toyoda A."/>
            <person name="Takaki Y."/>
            <person name="Nishi S."/>
            <person name="Hori S."/>
            <person name="Arai W."/>
            <person name="Tsubouchi T."/>
            <person name="Morono Y."/>
            <person name="Uchiyama I."/>
            <person name="Ito T."/>
            <person name="Fujiyama A."/>
            <person name="Inagaki F."/>
            <person name="Takami H."/>
        </authorList>
    </citation>
    <scope>NUCLEOTIDE SEQUENCE</scope>
    <source>
        <strain evidence="2">Expedition CK06-06</strain>
    </source>
</reference>
<name>X1FLK3_9ZZZZ</name>
<dbReference type="InterPro" id="IPR006626">
    <property type="entry name" value="PbH1"/>
</dbReference>
<evidence type="ECO:0000259" key="1">
    <source>
        <dbReference type="Pfam" id="PF13229"/>
    </source>
</evidence>
<dbReference type="EMBL" id="BARU01008984">
    <property type="protein sequence ID" value="GAH46546.1"/>
    <property type="molecule type" value="Genomic_DNA"/>
</dbReference>
<feature type="non-terminal residue" evidence="2">
    <location>
        <position position="1"/>
    </location>
</feature>
<feature type="non-terminal residue" evidence="2">
    <location>
        <position position="349"/>
    </location>
</feature>
<dbReference type="InterPro" id="IPR011050">
    <property type="entry name" value="Pectin_lyase_fold/virulence"/>
</dbReference>
<feature type="domain" description="Right handed beta helix" evidence="1">
    <location>
        <begin position="59"/>
        <end position="197"/>
    </location>
</feature>
<dbReference type="PANTHER" id="PTHR36453:SF1">
    <property type="entry name" value="RIGHT HANDED BETA HELIX DOMAIN-CONTAINING PROTEIN"/>
    <property type="match status" value="1"/>
</dbReference>
<dbReference type="SMART" id="SM00710">
    <property type="entry name" value="PbH1"/>
    <property type="match status" value="7"/>
</dbReference>